<feature type="region of interest" description="Disordered" evidence="4">
    <location>
        <begin position="587"/>
        <end position="614"/>
    </location>
</feature>
<evidence type="ECO:0000313" key="6">
    <source>
        <dbReference type="EMBL" id="TMW57833.1"/>
    </source>
</evidence>
<evidence type="ECO:0000256" key="1">
    <source>
        <dbReference type="ARBA" id="ARBA00004496"/>
    </source>
</evidence>
<dbReference type="InterPro" id="IPR001680">
    <property type="entry name" value="WD40_rpt"/>
</dbReference>
<dbReference type="GO" id="GO:0019905">
    <property type="term" value="F:syntaxin binding"/>
    <property type="evidence" value="ECO:0007669"/>
    <property type="project" value="TreeGrafter"/>
</dbReference>
<sequence length="1260" mass="137758">MGNKSARAVTPSEKALQSMLTRASTLRPDMFAIAPVGHHGVPSNAKTMAFCSLQGILAVGTASGSIKLYGRDGLEVMFEAPRSKANLTVGVVHMKFTARQRLVVTYTDSSIRVFDLTSPGISTYVPETWTTCTITCIETIVYLDFSYIFVALDDGTIRVIHEETGKISTYVVTPRDLGITTTEEDRQTQYVTAMASNPRDANQLLVAYEATSTIYLWDFAKRKLNKDFTLPKQKASNGNGDVNSPRSFSWHSSGKRFVAGFKHGGFGVFRTDKPNGMYHMGAKCDQFTPIDHIHWLCAPPISRNSHLPGAVVYSGGRSSAEKNLLTIVYPGKELVDEDAIATFVKCEQLSWQVMTTEAPKQADITVFAVSDNQVDYCSTLAPFSVLMLSGNPLDGCQPAVSIHNLPCFVRLREDDKEDWEWIPDLLPRSQSIPPCQLQKSPLKAFTIVDVAGASFDKLSGDLLEAFKKADKDLDQTTSEDFEWPLNGGSVAEPLHKSFLPIGGQHFEHHATMILSGHADGRVLFWVPSAAAERSSTGTLQQIHCTDVVGRLNPTPDNTEVTCVAFCPQSRMLVVGFTGGEVAVLEFGGHTPSTDTTSNTEQDSAAVNENPEKTTTDDSLTFRMVFSLHIHSSEISKIAFSSTYNCVFVADNGGVVSMIDLSTQNYELIIFDISSEEPVSVDYLYLSELIETTEIPAPQTQPIKSGSRSPPRSPFDRRSSKSVSIQDPPEVIQHHQVVPVLFVGRGNGKLEMFHIQSAKKVGELVIDAEKANPVSSVIMVSANGRRIDIEGRAWSGPEASTTTGTSLEQVDVEVSPCLNEEAQPTPRLAVSEEDTLFVHKMLMEAIADTLGDHEDISQGRETPKGGSEFEQTSVLELRVPPGSLGLHLYTDIEPHAVVKGFVTESETGQRLASEGVRRGHAIVSINGVNLLRYNMNVVCSVLQKVRDREKVIVFAQGYGPLPDDNEVLNDTAGLDQPRLLVCCCGKSVHLVQAGLPNASDIASGPRELPADPISSIELGAQIMLTSIVRVPVHDHIENCVAVVDQLNTLYILALPSLRIITTIEGLSLGSVLDGIQSAITSGGELIVANSFGEVERWSLFSEAVAKESAMLEFKSVKTRVLLDERKYPFEKEQQASPKKKSGISDAGKMLKKLVTGIKDVGDLNKVFQFSTEDEERQQLMGHRKSIPGAKDSEATQTEKVSQGLGATKDALAQATQQLHQRGEKLGDLALKTEQMKDTAQDFYKSMKAFNDKNANKKWYEF</sequence>
<dbReference type="SUPFAM" id="SSF50969">
    <property type="entry name" value="YVTN repeat-like/Quinoprotein amine dehydrogenase"/>
    <property type="match status" value="1"/>
</dbReference>
<dbReference type="InterPro" id="IPR036034">
    <property type="entry name" value="PDZ_sf"/>
</dbReference>
<evidence type="ECO:0000256" key="2">
    <source>
        <dbReference type="ARBA" id="ARBA00022490"/>
    </source>
</evidence>
<dbReference type="AlphaFoldDB" id="A0A8K1C7T9"/>
<dbReference type="GO" id="GO:0005737">
    <property type="term" value="C:cytoplasm"/>
    <property type="evidence" value="ECO:0007669"/>
    <property type="project" value="UniProtKB-SubCell"/>
</dbReference>
<proteinExistence type="predicted"/>
<evidence type="ECO:0000259" key="5">
    <source>
        <dbReference type="PROSITE" id="PS50892"/>
    </source>
</evidence>
<keyword evidence="7" id="KW-1185">Reference proteome</keyword>
<feature type="region of interest" description="Disordered" evidence="4">
    <location>
        <begin position="850"/>
        <end position="869"/>
    </location>
</feature>
<dbReference type="GO" id="GO:0045159">
    <property type="term" value="F:myosin II binding"/>
    <property type="evidence" value="ECO:0007669"/>
    <property type="project" value="TreeGrafter"/>
</dbReference>
<dbReference type="GO" id="GO:0006887">
    <property type="term" value="P:exocytosis"/>
    <property type="evidence" value="ECO:0007669"/>
    <property type="project" value="TreeGrafter"/>
</dbReference>
<keyword evidence="2" id="KW-0963">Cytoplasm</keyword>
<feature type="compositionally biased region" description="Basic and acidic residues" evidence="4">
    <location>
        <begin position="850"/>
        <end position="862"/>
    </location>
</feature>
<feature type="region of interest" description="Disordered" evidence="4">
    <location>
        <begin position="695"/>
        <end position="727"/>
    </location>
</feature>
<dbReference type="PANTHER" id="PTHR10241:SF25">
    <property type="entry name" value="TOMOSYN, ISOFORM C"/>
    <property type="match status" value="1"/>
</dbReference>
<dbReference type="InterPro" id="IPR042855">
    <property type="entry name" value="V_SNARE_CC"/>
</dbReference>
<dbReference type="InterPro" id="IPR011044">
    <property type="entry name" value="Quino_amine_DH_bsu"/>
</dbReference>
<keyword evidence="3" id="KW-0175">Coiled coil</keyword>
<dbReference type="PANTHER" id="PTHR10241">
    <property type="entry name" value="LETHAL 2 GIANT LARVAE PROTEIN"/>
    <property type="match status" value="1"/>
</dbReference>
<dbReference type="OrthoDB" id="19944at2759"/>
<evidence type="ECO:0000313" key="7">
    <source>
        <dbReference type="Proteomes" id="UP000794436"/>
    </source>
</evidence>
<dbReference type="InterPro" id="IPR015943">
    <property type="entry name" value="WD40/YVTN_repeat-like_dom_sf"/>
</dbReference>
<feature type="region of interest" description="Disordered" evidence="4">
    <location>
        <begin position="1182"/>
        <end position="1201"/>
    </location>
</feature>
<evidence type="ECO:0000256" key="3">
    <source>
        <dbReference type="PROSITE-ProRule" id="PRU00290"/>
    </source>
</evidence>
<dbReference type="SUPFAM" id="SSF50998">
    <property type="entry name" value="Quinoprotein alcohol dehydrogenase-like"/>
    <property type="match status" value="1"/>
</dbReference>
<dbReference type="EMBL" id="SPLM01000114">
    <property type="protein sequence ID" value="TMW57833.1"/>
    <property type="molecule type" value="Genomic_DNA"/>
</dbReference>
<comment type="caution">
    <text evidence="6">The sequence shown here is derived from an EMBL/GenBank/DDBJ whole genome shotgun (WGS) entry which is preliminary data.</text>
</comment>
<feature type="compositionally biased region" description="Polar residues" evidence="4">
    <location>
        <begin position="590"/>
        <end position="606"/>
    </location>
</feature>
<feature type="domain" description="V-SNARE coiled-coil homology" evidence="5">
    <location>
        <begin position="1195"/>
        <end position="1259"/>
    </location>
</feature>
<dbReference type="InterPro" id="IPR011047">
    <property type="entry name" value="Quinoprotein_ADH-like_sf"/>
</dbReference>
<accession>A0A8K1C7T9</accession>
<organism evidence="6 7">
    <name type="scientific">Pythium oligandrum</name>
    <name type="common">Mycoparasitic fungus</name>
    <dbReference type="NCBI Taxonomy" id="41045"/>
    <lineage>
        <taxon>Eukaryota</taxon>
        <taxon>Sar</taxon>
        <taxon>Stramenopiles</taxon>
        <taxon>Oomycota</taxon>
        <taxon>Peronosporomycetes</taxon>
        <taxon>Pythiales</taxon>
        <taxon>Pythiaceae</taxon>
        <taxon>Pythium</taxon>
    </lineage>
</organism>
<protein>
    <recommendedName>
        <fullName evidence="5">V-SNARE coiled-coil homology domain-containing protein</fullName>
    </recommendedName>
</protein>
<dbReference type="SMART" id="SM00320">
    <property type="entry name" value="WD40"/>
    <property type="match status" value="6"/>
</dbReference>
<dbReference type="GO" id="GO:0006893">
    <property type="term" value="P:Golgi to plasma membrane transport"/>
    <property type="evidence" value="ECO:0007669"/>
    <property type="project" value="TreeGrafter"/>
</dbReference>
<gene>
    <name evidence="6" type="ORF">Poli38472_014436</name>
</gene>
<dbReference type="Gene3D" id="2.130.10.10">
    <property type="entry name" value="YVTN repeat-like/Quinoprotein amine dehydrogenase"/>
    <property type="match status" value="2"/>
</dbReference>
<dbReference type="GO" id="GO:0005886">
    <property type="term" value="C:plasma membrane"/>
    <property type="evidence" value="ECO:0007669"/>
    <property type="project" value="TreeGrafter"/>
</dbReference>
<comment type="subcellular location">
    <subcellularLocation>
        <location evidence="1">Cytoplasm</location>
    </subcellularLocation>
</comment>
<dbReference type="GO" id="GO:0005096">
    <property type="term" value="F:GTPase activator activity"/>
    <property type="evidence" value="ECO:0007669"/>
    <property type="project" value="TreeGrafter"/>
</dbReference>
<reference evidence="6" key="1">
    <citation type="submission" date="2019-03" db="EMBL/GenBank/DDBJ databases">
        <title>Long read genome sequence of the mycoparasitic Pythium oligandrum ATCC 38472 isolated from sugarbeet rhizosphere.</title>
        <authorList>
            <person name="Gaulin E."/>
        </authorList>
    </citation>
    <scope>NUCLEOTIDE SEQUENCE</scope>
    <source>
        <strain evidence="6">ATCC 38472_TT</strain>
    </source>
</reference>
<dbReference type="SUPFAM" id="SSF50156">
    <property type="entry name" value="PDZ domain-like"/>
    <property type="match status" value="1"/>
</dbReference>
<dbReference type="Gene3D" id="1.20.5.110">
    <property type="match status" value="1"/>
</dbReference>
<dbReference type="PROSITE" id="PS50892">
    <property type="entry name" value="V_SNARE"/>
    <property type="match status" value="1"/>
</dbReference>
<dbReference type="Proteomes" id="UP000794436">
    <property type="component" value="Unassembled WGS sequence"/>
</dbReference>
<dbReference type="CDD" id="cd15873">
    <property type="entry name" value="R-SNARE_STXBP5_6"/>
    <property type="match status" value="1"/>
</dbReference>
<evidence type="ECO:0000256" key="4">
    <source>
        <dbReference type="SAM" id="MobiDB-lite"/>
    </source>
</evidence>
<name>A0A8K1C7T9_PYTOL</name>
<dbReference type="SUPFAM" id="SSF58038">
    <property type="entry name" value="SNARE fusion complex"/>
    <property type="match status" value="1"/>
</dbReference>